<keyword evidence="4 5" id="KW-0206">Cytoskeleton</keyword>
<comment type="subcellular location">
    <subcellularLocation>
        <location evidence="1">Cytoplasm</location>
        <location evidence="1">Cytoskeleton</location>
    </subcellularLocation>
</comment>
<dbReference type="GO" id="GO:0005885">
    <property type="term" value="C:Arp2/3 protein complex"/>
    <property type="evidence" value="ECO:0007669"/>
    <property type="project" value="InterPro"/>
</dbReference>
<dbReference type="EMBL" id="UZAM01011587">
    <property type="protein sequence ID" value="VDP17109.1"/>
    <property type="molecule type" value="Genomic_DNA"/>
</dbReference>
<dbReference type="InterPro" id="IPR036743">
    <property type="entry name" value="ARPC5_sf"/>
</dbReference>
<dbReference type="Gene3D" id="1.25.40.190">
    <property type="entry name" value="Actin-related protein 2/3 complex subunit 5"/>
    <property type="match status" value="1"/>
</dbReference>
<reference evidence="7 8" key="2">
    <citation type="submission" date="2018-11" db="EMBL/GenBank/DDBJ databases">
        <authorList>
            <consortium name="Pathogen Informatics"/>
        </authorList>
    </citation>
    <scope>NUCLEOTIDE SEQUENCE [LARGE SCALE GENOMIC DNA]</scope>
</reference>
<evidence type="ECO:0000256" key="5">
    <source>
        <dbReference type="RuleBase" id="RU004301"/>
    </source>
</evidence>
<evidence type="ECO:0000313" key="7">
    <source>
        <dbReference type="EMBL" id="VDP17109.1"/>
    </source>
</evidence>
<dbReference type="FunFam" id="1.25.40.190:FF:000004">
    <property type="entry name" value="Actin-related protein 2/3 complex subunit 5"/>
    <property type="match status" value="1"/>
</dbReference>
<evidence type="ECO:0000256" key="4">
    <source>
        <dbReference type="ARBA" id="ARBA00023212"/>
    </source>
</evidence>
<dbReference type="PANTHER" id="PTHR12644">
    <property type="entry name" value="ARP2/3 COMPLEX 16 KD SUBUNIT P16-ARC"/>
    <property type="match status" value="1"/>
</dbReference>
<gene>
    <name evidence="7" type="ORF">SBAD_LOCUS8436</name>
</gene>
<comment type="function">
    <text evidence="5">Functions as component of the Arp2/3 complex which is involved in regulation of actin polymerization and together with an activating nucleation-promoting factor (NPF) mediates the formation of branched actin networks. Arp2/3 complex plays a critical role in the control of cell morphogenesis via the modulation of cell polarity development.</text>
</comment>
<dbReference type="AlphaFoldDB" id="A0A183IXT8"/>
<evidence type="ECO:0000313" key="9">
    <source>
        <dbReference type="WBParaSite" id="SBAD_0000874601-mRNA-1"/>
    </source>
</evidence>
<dbReference type="SUPFAM" id="SSF69103">
    <property type="entry name" value="Arp2/3 complex 16 kDa subunit ARPC5"/>
    <property type="match status" value="1"/>
</dbReference>
<dbReference type="WBParaSite" id="SBAD_0000874601-mRNA-1">
    <property type="protein sequence ID" value="SBAD_0000874601-mRNA-1"/>
    <property type="gene ID" value="SBAD_0000874601"/>
</dbReference>
<evidence type="ECO:0000256" key="3">
    <source>
        <dbReference type="ARBA" id="ARBA00022490"/>
    </source>
</evidence>
<evidence type="ECO:0000313" key="8">
    <source>
        <dbReference type="Proteomes" id="UP000270296"/>
    </source>
</evidence>
<keyword evidence="3" id="KW-0963">Cytoplasm</keyword>
<feature type="region of interest" description="Disordered" evidence="6">
    <location>
        <begin position="19"/>
        <end position="38"/>
    </location>
</feature>
<sequence length="151" mass="17313">MAKNTRSTAFRKIDVDAYNEDQYKDEDQEQDATTVGPDEEEVTKLLQMNRNVEALKMALKNPPLKTRNQALKDRATQLVVRVLCSFRQADIESAVQSLDKDQIDLIMKYIYKGFEFPQDGSSSVLLAWHDKVYQVGGNGCIVRVLTDRRRL</sequence>
<organism evidence="9">
    <name type="scientific">Soboliphyme baturini</name>
    <dbReference type="NCBI Taxonomy" id="241478"/>
    <lineage>
        <taxon>Eukaryota</taxon>
        <taxon>Metazoa</taxon>
        <taxon>Ecdysozoa</taxon>
        <taxon>Nematoda</taxon>
        <taxon>Enoplea</taxon>
        <taxon>Dorylaimia</taxon>
        <taxon>Dioctophymatida</taxon>
        <taxon>Dioctophymatoidea</taxon>
        <taxon>Soboliphymatidae</taxon>
        <taxon>Soboliphyme</taxon>
    </lineage>
</organism>
<dbReference type="GO" id="GO:0034314">
    <property type="term" value="P:Arp2/3 complex-mediated actin nucleation"/>
    <property type="evidence" value="ECO:0007669"/>
    <property type="project" value="InterPro"/>
</dbReference>
<dbReference type="GO" id="GO:0030833">
    <property type="term" value="P:regulation of actin filament polymerization"/>
    <property type="evidence" value="ECO:0007669"/>
    <property type="project" value="InterPro"/>
</dbReference>
<accession>A0A183IXT8</accession>
<evidence type="ECO:0000256" key="2">
    <source>
        <dbReference type="ARBA" id="ARBA00006084"/>
    </source>
</evidence>
<dbReference type="PIRSF" id="PIRSF039096">
    <property type="entry name" value="p16-ARC"/>
    <property type="match status" value="1"/>
</dbReference>
<reference evidence="9" key="1">
    <citation type="submission" date="2016-06" db="UniProtKB">
        <authorList>
            <consortium name="WormBaseParasite"/>
        </authorList>
    </citation>
    <scope>IDENTIFICATION</scope>
</reference>
<feature type="compositionally biased region" description="Acidic residues" evidence="6">
    <location>
        <begin position="19"/>
        <end position="30"/>
    </location>
</feature>
<dbReference type="OrthoDB" id="429520at2759"/>
<evidence type="ECO:0000256" key="1">
    <source>
        <dbReference type="ARBA" id="ARBA00004245"/>
    </source>
</evidence>
<proteinExistence type="inferred from homology"/>
<dbReference type="InterPro" id="IPR006789">
    <property type="entry name" value="ARPC5"/>
</dbReference>
<dbReference type="Pfam" id="PF04699">
    <property type="entry name" value="P16-Arc"/>
    <property type="match status" value="1"/>
</dbReference>
<protein>
    <recommendedName>
        <fullName evidence="5">Actin-related protein 2/3 complex subunit 5</fullName>
    </recommendedName>
</protein>
<comment type="similarity">
    <text evidence="2 5">Belongs to the ARPC5 family.</text>
</comment>
<dbReference type="Proteomes" id="UP000270296">
    <property type="component" value="Unassembled WGS sequence"/>
</dbReference>
<keyword evidence="8" id="KW-1185">Reference proteome</keyword>
<name>A0A183IXT8_9BILA</name>
<evidence type="ECO:0000256" key="6">
    <source>
        <dbReference type="SAM" id="MobiDB-lite"/>
    </source>
</evidence>